<sequence>MKRVLVQQKFPSETSSIVTLSDSRKKVTKNVEIEQFNNKYIELEELGIGRFARVCCAKEKGFDREVALKQISRLKQPLSLTRAEYDLLRNIRHDNIVRAFALFEDTPQPDIDTIVLELVKGSTLFIYLGEQIEYTEATVAKYTGQLLSALYWLHSRKRAHLDLKPENVLIDEKTGVVKLIDLGEAVRAVPLDEVVPPVDLEFAAPESVLGKPTGSYTDMWAAGVFLYVLLSGLSPFLDDSIEETTANILKCDFCFPDEYFKDISSDVKNLLETLLCLRGEDRATAQLILSSPWFKKYRKDCILQSQLNYIQDNL</sequence>
<dbReference type="OrthoDB" id="10256089at2759"/>
<dbReference type="Gene3D" id="1.10.510.10">
    <property type="entry name" value="Transferase(Phosphotransferase) domain 1"/>
    <property type="match status" value="1"/>
</dbReference>
<proteinExistence type="predicted"/>
<reference evidence="8 9" key="1">
    <citation type="submission" date="2014-07" db="EMBL/GenBank/DDBJ databases">
        <title>Genomic and transcriptomic analysis on Apis cerana provide comprehensive insights into honey bee biology.</title>
        <authorList>
            <person name="Diao Q."/>
            <person name="Sun L."/>
            <person name="Zheng H."/>
            <person name="Zheng H."/>
            <person name="Xu S."/>
            <person name="Wang S."/>
            <person name="Zeng Z."/>
            <person name="Hu F."/>
            <person name="Su S."/>
            <person name="Wu J."/>
        </authorList>
    </citation>
    <scope>NUCLEOTIDE SEQUENCE [LARGE SCALE GENOMIC DNA]</scope>
    <source>
        <tissue evidence="8">Pupae without intestine</tissue>
    </source>
</reference>
<dbReference type="GO" id="GO:0005634">
    <property type="term" value="C:nucleus"/>
    <property type="evidence" value="ECO:0007669"/>
    <property type="project" value="TreeGrafter"/>
</dbReference>
<evidence type="ECO:0000256" key="1">
    <source>
        <dbReference type="ARBA" id="ARBA00022527"/>
    </source>
</evidence>
<feature type="domain" description="Protein kinase" evidence="7">
    <location>
        <begin position="40"/>
        <end position="294"/>
    </location>
</feature>
<evidence type="ECO:0000256" key="3">
    <source>
        <dbReference type="ARBA" id="ARBA00022741"/>
    </source>
</evidence>
<dbReference type="InterPro" id="IPR017441">
    <property type="entry name" value="Protein_kinase_ATP_BS"/>
</dbReference>
<evidence type="ECO:0000256" key="2">
    <source>
        <dbReference type="ARBA" id="ARBA00022679"/>
    </source>
</evidence>
<dbReference type="GO" id="GO:0004674">
    <property type="term" value="F:protein serine/threonine kinase activity"/>
    <property type="evidence" value="ECO:0007669"/>
    <property type="project" value="UniProtKB-KW"/>
</dbReference>
<keyword evidence="2" id="KW-0808">Transferase</keyword>
<dbReference type="SUPFAM" id="SSF56112">
    <property type="entry name" value="Protein kinase-like (PK-like)"/>
    <property type="match status" value="1"/>
</dbReference>
<accession>A0A2A3E4I4</accession>
<dbReference type="GO" id="GO:0035556">
    <property type="term" value="P:intracellular signal transduction"/>
    <property type="evidence" value="ECO:0007669"/>
    <property type="project" value="TreeGrafter"/>
</dbReference>
<dbReference type="AlphaFoldDB" id="A0A2A3E4I4"/>
<dbReference type="GO" id="GO:0005524">
    <property type="term" value="F:ATP binding"/>
    <property type="evidence" value="ECO:0007669"/>
    <property type="project" value="UniProtKB-UniRule"/>
</dbReference>
<dbReference type="PANTHER" id="PTHR24342">
    <property type="entry name" value="SERINE/THREONINE-PROTEIN KINASE 17"/>
    <property type="match status" value="1"/>
</dbReference>
<protein>
    <submittedName>
        <fullName evidence="8">Triple functional domain protein</fullName>
    </submittedName>
</protein>
<keyword evidence="1" id="KW-0723">Serine/threonine-protein kinase</keyword>
<dbReference type="EMBL" id="KZ288403">
    <property type="protein sequence ID" value="PBC26192.1"/>
    <property type="molecule type" value="Genomic_DNA"/>
</dbReference>
<keyword evidence="3 6" id="KW-0547">Nucleotide-binding</keyword>
<keyword evidence="5 6" id="KW-0067">ATP-binding</keyword>
<evidence type="ECO:0000259" key="7">
    <source>
        <dbReference type="PROSITE" id="PS50011"/>
    </source>
</evidence>
<feature type="binding site" evidence="6">
    <location>
        <position position="69"/>
    </location>
    <ligand>
        <name>ATP</name>
        <dbReference type="ChEBI" id="CHEBI:30616"/>
    </ligand>
</feature>
<evidence type="ECO:0000256" key="4">
    <source>
        <dbReference type="ARBA" id="ARBA00022777"/>
    </source>
</evidence>
<evidence type="ECO:0000313" key="9">
    <source>
        <dbReference type="Proteomes" id="UP000242457"/>
    </source>
</evidence>
<dbReference type="PANTHER" id="PTHR24342:SF21">
    <property type="entry name" value="TRIO RHO GUANINE NUCLEOTIDE EXCHANGE FACTOR"/>
    <property type="match status" value="1"/>
</dbReference>
<evidence type="ECO:0000256" key="5">
    <source>
        <dbReference type="ARBA" id="ARBA00022840"/>
    </source>
</evidence>
<organism evidence="8 9">
    <name type="scientific">Apis cerana cerana</name>
    <name type="common">Oriental honeybee</name>
    <dbReference type="NCBI Taxonomy" id="94128"/>
    <lineage>
        <taxon>Eukaryota</taxon>
        <taxon>Metazoa</taxon>
        <taxon>Ecdysozoa</taxon>
        <taxon>Arthropoda</taxon>
        <taxon>Hexapoda</taxon>
        <taxon>Insecta</taxon>
        <taxon>Pterygota</taxon>
        <taxon>Neoptera</taxon>
        <taxon>Endopterygota</taxon>
        <taxon>Hymenoptera</taxon>
        <taxon>Apocrita</taxon>
        <taxon>Aculeata</taxon>
        <taxon>Apoidea</taxon>
        <taxon>Anthophila</taxon>
        <taxon>Apidae</taxon>
        <taxon>Apis</taxon>
    </lineage>
</organism>
<keyword evidence="4" id="KW-0418">Kinase</keyword>
<dbReference type="GO" id="GO:0043065">
    <property type="term" value="P:positive regulation of apoptotic process"/>
    <property type="evidence" value="ECO:0007669"/>
    <property type="project" value="TreeGrafter"/>
</dbReference>
<evidence type="ECO:0000313" key="8">
    <source>
        <dbReference type="EMBL" id="PBC26192.1"/>
    </source>
</evidence>
<dbReference type="SMART" id="SM00220">
    <property type="entry name" value="S_TKc"/>
    <property type="match status" value="1"/>
</dbReference>
<evidence type="ECO:0000256" key="6">
    <source>
        <dbReference type="PROSITE-ProRule" id="PRU10141"/>
    </source>
</evidence>
<dbReference type="InterPro" id="IPR011009">
    <property type="entry name" value="Kinase-like_dom_sf"/>
</dbReference>
<name>A0A2A3E4I4_APICC</name>
<dbReference type="PROSITE" id="PS00107">
    <property type="entry name" value="PROTEIN_KINASE_ATP"/>
    <property type="match status" value="1"/>
</dbReference>
<dbReference type="PROSITE" id="PS50011">
    <property type="entry name" value="PROTEIN_KINASE_DOM"/>
    <property type="match status" value="1"/>
</dbReference>
<gene>
    <name evidence="8" type="ORF">APICC_08514</name>
</gene>
<dbReference type="Proteomes" id="UP000242457">
    <property type="component" value="Unassembled WGS sequence"/>
</dbReference>
<dbReference type="STRING" id="94128.A0A2A3E4I4"/>
<dbReference type="Pfam" id="PF00069">
    <property type="entry name" value="Pkinase"/>
    <property type="match status" value="1"/>
</dbReference>
<dbReference type="InterPro" id="IPR000719">
    <property type="entry name" value="Prot_kinase_dom"/>
</dbReference>
<keyword evidence="9" id="KW-1185">Reference proteome</keyword>